<proteinExistence type="predicted"/>
<organism evidence="1 2">
    <name type="scientific">Blautia hansenii DSM 20583</name>
    <dbReference type="NCBI Taxonomy" id="537007"/>
    <lineage>
        <taxon>Bacteria</taxon>
        <taxon>Bacillati</taxon>
        <taxon>Bacillota</taxon>
        <taxon>Clostridia</taxon>
        <taxon>Lachnospirales</taxon>
        <taxon>Lachnospiraceae</taxon>
        <taxon>Blautia</taxon>
    </lineage>
</organism>
<dbReference type="HOGENOM" id="CLU_3230334_0_0_9"/>
<accession>C9L5M8</accession>
<reference evidence="1" key="1">
    <citation type="submission" date="2009-09" db="EMBL/GenBank/DDBJ databases">
        <authorList>
            <person name="Weinstock G."/>
            <person name="Sodergren E."/>
            <person name="Clifton S."/>
            <person name="Fulton L."/>
            <person name="Fulton B."/>
            <person name="Courtney L."/>
            <person name="Fronick C."/>
            <person name="Harrison M."/>
            <person name="Strong C."/>
            <person name="Farmer C."/>
            <person name="Delahaunty K."/>
            <person name="Markovic C."/>
            <person name="Hall O."/>
            <person name="Minx P."/>
            <person name="Tomlinson C."/>
            <person name="Mitreva M."/>
            <person name="Nelson J."/>
            <person name="Hou S."/>
            <person name="Wollam A."/>
            <person name="Pepin K.H."/>
            <person name="Johnson M."/>
            <person name="Bhonagiri V."/>
            <person name="Nash W.E."/>
            <person name="Warren W."/>
            <person name="Chinwalla A."/>
            <person name="Mardis E.R."/>
            <person name="Wilson R.K."/>
        </authorList>
    </citation>
    <scope>NUCLEOTIDE SEQUENCE [LARGE SCALE GENOMIC DNA]</scope>
    <source>
        <strain evidence="1">DSM 20583</strain>
    </source>
</reference>
<dbReference type="AlphaFoldDB" id="C9L5M8"/>
<keyword evidence="2" id="KW-1185">Reference proteome</keyword>
<evidence type="ECO:0000313" key="1">
    <source>
        <dbReference type="EMBL" id="EEX22461.1"/>
    </source>
</evidence>
<protein>
    <submittedName>
        <fullName evidence="1">Uncharacterized protein</fullName>
    </submittedName>
</protein>
<evidence type="ECO:0000313" key="2">
    <source>
        <dbReference type="Proteomes" id="UP000003755"/>
    </source>
</evidence>
<dbReference type="STRING" id="537007.BLAHAN_04686"/>
<dbReference type="EMBL" id="ABYU02000011">
    <property type="protein sequence ID" value="EEX22461.1"/>
    <property type="molecule type" value="Genomic_DNA"/>
</dbReference>
<comment type="caution">
    <text evidence="1">The sequence shown here is derived from an EMBL/GenBank/DDBJ whole genome shotgun (WGS) entry which is preliminary data.</text>
</comment>
<sequence length="43" mass="4844">MSSSCRQFSFAFFTILSGISALFLQNNGWVLNKCYKSAKGFDK</sequence>
<name>C9L5M8_BLAHA</name>
<gene>
    <name evidence="1" type="ORF">BLAHAN_04686</name>
</gene>
<dbReference type="Proteomes" id="UP000003755">
    <property type="component" value="Unassembled WGS sequence"/>
</dbReference>